<protein>
    <submittedName>
        <fullName evidence="2">Uncharacterized protein</fullName>
    </submittedName>
</protein>
<dbReference type="STRING" id="177439.DP2254"/>
<keyword evidence="1" id="KW-0472">Membrane</keyword>
<proteinExistence type="predicted"/>
<feature type="transmembrane region" description="Helical" evidence="1">
    <location>
        <begin position="23"/>
        <end position="40"/>
    </location>
</feature>
<keyword evidence="1" id="KW-1133">Transmembrane helix</keyword>
<sequence length="91" mass="10389">MRGNGFWSIRYRGVLVKQHCNDSMAAIAVLLVVGFVMLFLEMHKIRKGYRETLAKRYSSGDILCHDNFAEYFGMESFKGKQVRGKGVLVLV</sequence>
<evidence type="ECO:0000313" key="3">
    <source>
        <dbReference type="Proteomes" id="UP000000602"/>
    </source>
</evidence>
<dbReference type="AlphaFoldDB" id="Q6AKZ2"/>
<accession>Q6AKZ2</accession>
<reference evidence="3" key="1">
    <citation type="journal article" date="2004" name="Environ. Microbiol.">
        <title>The genome of Desulfotalea psychrophila, a sulfate-reducing bacterium from permanently cold Arctic sediments.</title>
        <authorList>
            <person name="Rabus R."/>
            <person name="Ruepp A."/>
            <person name="Frickey T."/>
            <person name="Rattei T."/>
            <person name="Fartmann B."/>
            <person name="Stark M."/>
            <person name="Bauer M."/>
            <person name="Zibat A."/>
            <person name="Lombardot T."/>
            <person name="Becker I."/>
            <person name="Amann J."/>
            <person name="Gellner K."/>
            <person name="Teeling H."/>
            <person name="Leuschner W.D."/>
            <person name="Gloeckner F.-O."/>
            <person name="Lupas A.N."/>
            <person name="Amann R."/>
            <person name="Klenk H.-P."/>
        </authorList>
    </citation>
    <scope>NUCLEOTIDE SEQUENCE [LARGE SCALE GENOMIC DNA]</scope>
    <source>
        <strain evidence="3">DSM 12343 / LSv54</strain>
    </source>
</reference>
<name>Q6AKZ2_DESPS</name>
<evidence type="ECO:0000256" key="1">
    <source>
        <dbReference type="SAM" id="Phobius"/>
    </source>
</evidence>
<dbReference type="KEGG" id="dps:DP2254"/>
<keyword evidence="3" id="KW-1185">Reference proteome</keyword>
<evidence type="ECO:0000313" key="2">
    <source>
        <dbReference type="EMBL" id="CAG36983.1"/>
    </source>
</evidence>
<keyword evidence="1" id="KW-0812">Transmembrane</keyword>
<dbReference type="Proteomes" id="UP000000602">
    <property type="component" value="Chromosome"/>
</dbReference>
<dbReference type="HOGENOM" id="CLU_2422155_0_0_7"/>
<dbReference type="EMBL" id="CR522870">
    <property type="protein sequence ID" value="CAG36983.1"/>
    <property type="molecule type" value="Genomic_DNA"/>
</dbReference>
<organism evidence="2 3">
    <name type="scientific">Desulfotalea psychrophila (strain LSv54 / DSM 12343)</name>
    <dbReference type="NCBI Taxonomy" id="177439"/>
    <lineage>
        <taxon>Bacteria</taxon>
        <taxon>Pseudomonadati</taxon>
        <taxon>Thermodesulfobacteriota</taxon>
        <taxon>Desulfobulbia</taxon>
        <taxon>Desulfobulbales</taxon>
        <taxon>Desulfocapsaceae</taxon>
        <taxon>Desulfotalea</taxon>
    </lineage>
</organism>
<gene>
    <name evidence="2" type="ordered locus">DP2254</name>
</gene>